<dbReference type="EMBL" id="MIQE01000010">
    <property type="protein sequence ID" value="OFA11274.1"/>
    <property type="molecule type" value="Genomic_DNA"/>
</dbReference>
<evidence type="ECO:0000256" key="1">
    <source>
        <dbReference type="SAM" id="SignalP"/>
    </source>
</evidence>
<gene>
    <name evidence="2" type="ORF">LASUN_08830</name>
</gene>
<name>A0A1E7XDT7_9LACO</name>
<sequence length="299" mass="33388">MMRGKIVKGLVLSSLSLGLFVGADSVSNNSNFNENVFAKSSTKVIQTKKNKTTSYHAVKGNLYSSAKLNKVVHYAKNYKHTTFYSNRYARIKTSGGKIEVVNYVKNSSGSVKGWINHHNLKKVTKTSSKAVTGTSKLSAKFLKDSKVSKSGYIAKTNGARIKLSTLKRYYGPSKLISDPDNQRVATLTNGHKIYWAKAHPQYATEVMPGSHSNSETFTNPTKHWVMYWLGGNLPDDFSHKGFKDQLKQYGPISAEYPAFLAGKYGNFNNSALYNWNQKILLVSKKWYNWDNSATVINNG</sequence>
<evidence type="ECO:0000313" key="3">
    <source>
        <dbReference type="Proteomes" id="UP000177010"/>
    </source>
</evidence>
<protein>
    <submittedName>
        <fullName evidence="2">Uncharacterized protein</fullName>
    </submittedName>
</protein>
<evidence type="ECO:0000313" key="2">
    <source>
        <dbReference type="EMBL" id="OFA11274.1"/>
    </source>
</evidence>
<dbReference type="Proteomes" id="UP000177010">
    <property type="component" value="Unassembled WGS sequence"/>
</dbReference>
<dbReference type="AlphaFoldDB" id="A0A1E7XDT7"/>
<feature type="signal peptide" evidence="1">
    <location>
        <begin position="1"/>
        <end position="23"/>
    </location>
</feature>
<reference evidence="2 3" key="1">
    <citation type="submission" date="2016-09" db="EMBL/GenBank/DDBJ databases">
        <title>Genome Sequence of Lactobacillus sunkii Strain CG01.</title>
        <authorList>
            <person name="Poehlein A."/>
            <person name="Gabris C."/>
            <person name="Bengelsdorf F.R."/>
            <person name="Duerre P."/>
            <person name="Daniel R."/>
        </authorList>
    </citation>
    <scope>NUCLEOTIDE SEQUENCE [LARGE SCALE GENOMIC DNA]</scope>
    <source>
        <strain evidence="2 3">CG_D</strain>
    </source>
</reference>
<accession>A0A1E7XDT7</accession>
<feature type="chain" id="PRO_5009449497" evidence="1">
    <location>
        <begin position="24"/>
        <end position="299"/>
    </location>
</feature>
<proteinExistence type="predicted"/>
<dbReference type="STRING" id="481719.LASUN_08830"/>
<dbReference type="RefSeq" id="WP_070367519.1">
    <property type="nucleotide sequence ID" value="NZ_JAZHVW010000001.1"/>
</dbReference>
<comment type="caution">
    <text evidence="2">The sequence shown here is derived from an EMBL/GenBank/DDBJ whole genome shotgun (WGS) entry which is preliminary data.</text>
</comment>
<keyword evidence="1" id="KW-0732">Signal</keyword>
<organism evidence="2 3">
    <name type="scientific">Lentilactobacillus sunkii</name>
    <dbReference type="NCBI Taxonomy" id="481719"/>
    <lineage>
        <taxon>Bacteria</taxon>
        <taxon>Bacillati</taxon>
        <taxon>Bacillota</taxon>
        <taxon>Bacilli</taxon>
        <taxon>Lactobacillales</taxon>
        <taxon>Lactobacillaceae</taxon>
        <taxon>Lentilactobacillus</taxon>
    </lineage>
</organism>